<dbReference type="InParanoid" id="A2FKS3"/>
<evidence type="ECO:0000256" key="1">
    <source>
        <dbReference type="SAM" id="Coils"/>
    </source>
</evidence>
<protein>
    <submittedName>
        <fullName evidence="2">Uncharacterized protein</fullName>
    </submittedName>
</protein>
<keyword evidence="1" id="KW-0175">Coiled coil</keyword>
<organism evidence="2 3">
    <name type="scientific">Trichomonas vaginalis (strain ATCC PRA-98 / G3)</name>
    <dbReference type="NCBI Taxonomy" id="412133"/>
    <lineage>
        <taxon>Eukaryota</taxon>
        <taxon>Metamonada</taxon>
        <taxon>Parabasalia</taxon>
        <taxon>Trichomonadida</taxon>
        <taxon>Trichomonadidae</taxon>
        <taxon>Trichomonas</taxon>
    </lineage>
</organism>
<keyword evidence="3" id="KW-1185">Reference proteome</keyword>
<name>A2FKS3_TRIV3</name>
<sequence>MKADETIKATMEEINRGSENFSQTQQKRSMINQIQQQTTKHQASLAAAAKEGEENEIDRQEWAKTQINELNDQTRNELESIETLRAKQQAYYQSQLESKNEIWENCLQERREEAQRLRAMIEQLNSDINVARGEAKSDIEAAKKRAKELAQIIRANREKQIQKIADLTAQIQKERNAHGPNLKQVIAQANQSVMQKKEQMARLEQNLLTLKSKLRDCESSNANKFRQQVRQIKDLRAQLQVQKDAEKQKQQELMSMRKMCASVSHKISAYKDEAASLRRQLAMMTKDNEELQSEIVKLERQMFPQVFKSIQ</sequence>
<dbReference type="EMBL" id="DS113854">
    <property type="protein sequence ID" value="EAX94497.1"/>
    <property type="molecule type" value="Genomic_DNA"/>
</dbReference>
<dbReference type="Proteomes" id="UP000001542">
    <property type="component" value="Unassembled WGS sequence"/>
</dbReference>
<feature type="coiled-coil region" evidence="1">
    <location>
        <begin position="64"/>
        <end position="301"/>
    </location>
</feature>
<evidence type="ECO:0000313" key="3">
    <source>
        <dbReference type="Proteomes" id="UP000001542"/>
    </source>
</evidence>
<evidence type="ECO:0000313" key="2">
    <source>
        <dbReference type="EMBL" id="EAX94497.1"/>
    </source>
</evidence>
<dbReference type="OrthoDB" id="10510940at2759"/>
<dbReference type="RefSeq" id="XP_001307427.1">
    <property type="nucleotide sequence ID" value="XM_001307426.1"/>
</dbReference>
<reference evidence="2" key="2">
    <citation type="journal article" date="2007" name="Science">
        <title>Draft genome sequence of the sexually transmitted pathogen Trichomonas vaginalis.</title>
        <authorList>
            <person name="Carlton J.M."/>
            <person name="Hirt R.P."/>
            <person name="Silva J.C."/>
            <person name="Delcher A.L."/>
            <person name="Schatz M."/>
            <person name="Zhao Q."/>
            <person name="Wortman J.R."/>
            <person name="Bidwell S.L."/>
            <person name="Alsmark U.C.M."/>
            <person name="Besteiro S."/>
            <person name="Sicheritz-Ponten T."/>
            <person name="Noel C.J."/>
            <person name="Dacks J.B."/>
            <person name="Foster P.G."/>
            <person name="Simillion C."/>
            <person name="Van de Peer Y."/>
            <person name="Miranda-Saavedra D."/>
            <person name="Barton G.J."/>
            <person name="Westrop G.D."/>
            <person name="Mueller S."/>
            <person name="Dessi D."/>
            <person name="Fiori P.L."/>
            <person name="Ren Q."/>
            <person name="Paulsen I."/>
            <person name="Zhang H."/>
            <person name="Bastida-Corcuera F.D."/>
            <person name="Simoes-Barbosa A."/>
            <person name="Brown M.T."/>
            <person name="Hayes R.D."/>
            <person name="Mukherjee M."/>
            <person name="Okumura C.Y."/>
            <person name="Schneider R."/>
            <person name="Smith A.J."/>
            <person name="Vanacova S."/>
            <person name="Villalvazo M."/>
            <person name="Haas B.J."/>
            <person name="Pertea M."/>
            <person name="Feldblyum T.V."/>
            <person name="Utterback T.R."/>
            <person name="Shu C.L."/>
            <person name="Osoegawa K."/>
            <person name="de Jong P.J."/>
            <person name="Hrdy I."/>
            <person name="Horvathova L."/>
            <person name="Zubacova Z."/>
            <person name="Dolezal P."/>
            <person name="Malik S.B."/>
            <person name="Logsdon J.M. Jr."/>
            <person name="Henze K."/>
            <person name="Gupta A."/>
            <person name="Wang C.C."/>
            <person name="Dunne R.L."/>
            <person name="Upcroft J.A."/>
            <person name="Upcroft P."/>
            <person name="White O."/>
            <person name="Salzberg S.L."/>
            <person name="Tang P."/>
            <person name="Chiu C.-H."/>
            <person name="Lee Y.-S."/>
            <person name="Embley T.M."/>
            <person name="Coombs G.H."/>
            <person name="Mottram J.C."/>
            <person name="Tachezy J."/>
            <person name="Fraser-Liggett C.M."/>
            <person name="Johnson P.J."/>
        </authorList>
    </citation>
    <scope>NUCLEOTIDE SEQUENCE [LARGE SCALE GENOMIC DNA]</scope>
    <source>
        <strain evidence="2">G3</strain>
    </source>
</reference>
<dbReference type="KEGG" id="tva:4752230"/>
<gene>
    <name evidence="2" type="ORF">TVAG_241830</name>
</gene>
<dbReference type="VEuPathDB" id="TrichDB:TVAG_241830"/>
<accession>A2FKS3</accession>
<dbReference type="VEuPathDB" id="TrichDB:TVAGG3_0727380"/>
<dbReference type="SMR" id="A2FKS3"/>
<reference evidence="2" key="1">
    <citation type="submission" date="2006-10" db="EMBL/GenBank/DDBJ databases">
        <authorList>
            <person name="Amadeo P."/>
            <person name="Zhao Q."/>
            <person name="Wortman J."/>
            <person name="Fraser-Liggett C."/>
            <person name="Carlton J."/>
        </authorList>
    </citation>
    <scope>NUCLEOTIDE SEQUENCE</scope>
    <source>
        <strain evidence="2">G3</strain>
    </source>
</reference>
<proteinExistence type="predicted"/>
<dbReference type="AlphaFoldDB" id="A2FKS3"/>